<feature type="chain" id="PRO_5030001386" evidence="2">
    <location>
        <begin position="16"/>
        <end position="192"/>
    </location>
</feature>
<name>A0A023D5B6_ACIMT</name>
<reference evidence="3 4" key="2">
    <citation type="journal article" date="2014" name="FEMS Microbiol. Lett.">
        <title>Draft genomic DNA sequence of the facultatively methylotrophic bacterium Acidomonas methanolica type strain MB58.</title>
        <authorList>
            <person name="Higashiura N."/>
            <person name="Hadano H."/>
            <person name="Hirakawa H."/>
            <person name="Matsutani M."/>
            <person name="Takabe S."/>
            <person name="Matsushita K."/>
            <person name="Azuma Y."/>
        </authorList>
    </citation>
    <scope>NUCLEOTIDE SEQUENCE [LARGE SCALE GENOMIC DNA]</scope>
    <source>
        <strain evidence="3 4">MB58</strain>
    </source>
</reference>
<protein>
    <submittedName>
        <fullName evidence="3">Outer membrane lipoprotein carrier protein LolA</fullName>
    </submittedName>
</protein>
<sequence length="192" mass="20147">MRRLCAALVSAVALAGCATGGLSGLPPEQQATARHVEAYLDGVTGLQGRFLQTGPEAGATSGGRFVFTPGQLRLAYDTPHVMHLVAGDGRIVMTDEVSGAVTRLSLARNPLGLFLRVPFHFNNGIQVTSVQETAGVVQLSASQADNPSQGRLTLQFAKDGSGGLRLIGLDGVDARDHHVQLRFYDVQPVSSG</sequence>
<dbReference type="SUPFAM" id="SSF89392">
    <property type="entry name" value="Prokaryotic lipoproteins and lipoprotein localization factors"/>
    <property type="match status" value="1"/>
</dbReference>
<comment type="caution">
    <text evidence="3">The sequence shown here is derived from an EMBL/GenBank/DDBJ whole genome shotgun (WGS) entry which is preliminary data.</text>
</comment>
<keyword evidence="4" id="KW-1185">Reference proteome</keyword>
<dbReference type="AlphaFoldDB" id="A0A023D5B6"/>
<dbReference type="CDD" id="cd16325">
    <property type="entry name" value="LolA"/>
    <property type="match status" value="1"/>
</dbReference>
<keyword evidence="1 2" id="KW-0732">Signal</keyword>
<dbReference type="InterPro" id="IPR029046">
    <property type="entry name" value="LolA/LolB/LppX"/>
</dbReference>
<organism evidence="3 4">
    <name type="scientific">Acidomonas methanolica NBRC 104435</name>
    <dbReference type="NCBI Taxonomy" id="1231351"/>
    <lineage>
        <taxon>Bacteria</taxon>
        <taxon>Pseudomonadati</taxon>
        <taxon>Pseudomonadota</taxon>
        <taxon>Alphaproteobacteria</taxon>
        <taxon>Acetobacterales</taxon>
        <taxon>Acetobacteraceae</taxon>
        <taxon>Acidomonas</taxon>
    </lineage>
</organism>
<evidence type="ECO:0000256" key="2">
    <source>
        <dbReference type="SAM" id="SignalP"/>
    </source>
</evidence>
<accession>A0A023D5B6</accession>
<dbReference type="EMBL" id="BAND01000041">
    <property type="protein sequence ID" value="GAJ28975.1"/>
    <property type="molecule type" value="Genomic_DNA"/>
</dbReference>
<keyword evidence="3" id="KW-0449">Lipoprotein</keyword>
<evidence type="ECO:0000313" key="3">
    <source>
        <dbReference type="EMBL" id="GAJ28975.1"/>
    </source>
</evidence>
<evidence type="ECO:0000256" key="1">
    <source>
        <dbReference type="ARBA" id="ARBA00022729"/>
    </source>
</evidence>
<dbReference type="Gene3D" id="2.50.20.10">
    <property type="entry name" value="Lipoprotein localisation LolA/LolB/LppX"/>
    <property type="match status" value="1"/>
</dbReference>
<dbReference type="Pfam" id="PF03548">
    <property type="entry name" value="LolA"/>
    <property type="match status" value="1"/>
</dbReference>
<feature type="signal peptide" evidence="2">
    <location>
        <begin position="1"/>
        <end position="15"/>
    </location>
</feature>
<evidence type="ECO:0000313" key="4">
    <source>
        <dbReference type="Proteomes" id="UP000019760"/>
    </source>
</evidence>
<proteinExistence type="predicted"/>
<dbReference type="InterPro" id="IPR004564">
    <property type="entry name" value="OM_lipoprot_carrier_LolA-like"/>
</dbReference>
<dbReference type="Proteomes" id="UP000019760">
    <property type="component" value="Unassembled WGS sequence"/>
</dbReference>
<dbReference type="OrthoDB" id="7260676at2"/>
<reference evidence="4" key="1">
    <citation type="journal article" date="2014" name="FEMS Microbiol. Lett.">
        <title>Draft Genomic DNA Sequence of the Facultatively Methylotrophic Bacterium Acidomonas methanolica type strain MB58.</title>
        <authorList>
            <person name="Higashiura N."/>
            <person name="Hadano H."/>
            <person name="Hirakawa H."/>
            <person name="Matsutani M."/>
            <person name="Takabe S."/>
            <person name="Matsushita K."/>
            <person name="Azuma Y."/>
        </authorList>
    </citation>
    <scope>NUCLEOTIDE SEQUENCE [LARGE SCALE GENOMIC DNA]</scope>
    <source>
        <strain evidence="4">MB58</strain>
    </source>
</reference>
<gene>
    <name evidence="3" type="ORF">Amme_041_009</name>
</gene>
<dbReference type="PROSITE" id="PS51257">
    <property type="entry name" value="PROKAR_LIPOPROTEIN"/>
    <property type="match status" value="1"/>
</dbReference>
<dbReference type="RefSeq" id="WP_042058229.1">
    <property type="nucleotide sequence ID" value="NZ_BAND01000041.1"/>
</dbReference>